<evidence type="ECO:0000256" key="1">
    <source>
        <dbReference type="ARBA" id="ARBA00022603"/>
    </source>
</evidence>
<keyword evidence="2 6" id="KW-0808">Transferase</keyword>
<dbReference type="InterPro" id="IPR036974">
    <property type="entry name" value="PUA_sf"/>
</dbReference>
<dbReference type="Proteomes" id="UP000559885">
    <property type="component" value="Unassembled WGS sequence"/>
</dbReference>
<dbReference type="InterPro" id="IPR041532">
    <property type="entry name" value="RlmI-like_PUA"/>
</dbReference>
<dbReference type="CDD" id="cd02440">
    <property type="entry name" value="AdoMet_MTases"/>
    <property type="match status" value="1"/>
</dbReference>
<keyword evidence="3" id="KW-0949">S-adenosyl-L-methionine</keyword>
<sequence length="405" mass="46173">MWEAIFLRSDFLMALKIKVKKQYLTKYQNGYPLLSSEWIQSLPGGIREGDLIDILSPSGQFIAKGYYGKQNKGLGWIFSAKREAKLDGSFFQHIISQALTLRKSLFSDELTTAFRLFNGEGDGLGGVTVDYYDGFLLVQWYSLGIYRYKKDFLKTWFSFPFVKGIYEKKRFETSEETSDFVGGTEAPAPLLVKENGITYATYLNDGWMTGIFLDQREVRKRIMDEYALSKRVLNTFSYTGAFSIAALYGGAAHTTSVDVAKRSLAKTAEQLQVNGMDPAKQAIVVEDVFHYFKYAKRKGLRFDLVIADPPSFARTKKITFRASKDYPELLRDLIEITAPNGMIVASTNYAGFSFQKFKEQVEEAFRGTKRSYQIRETFQLPVDFATIESFPEGNYLKVLFLELDV</sequence>
<dbReference type="SUPFAM" id="SSF53335">
    <property type="entry name" value="S-adenosyl-L-methionine-dependent methyltransferases"/>
    <property type="match status" value="1"/>
</dbReference>
<dbReference type="InterPro" id="IPR029063">
    <property type="entry name" value="SAM-dependent_MTases_sf"/>
</dbReference>
<keyword evidence="1 6" id="KW-0489">Methyltransferase</keyword>
<dbReference type="Gene3D" id="3.30.750.80">
    <property type="entry name" value="RNA methyltransferase domain (HRMD) like"/>
    <property type="match status" value="1"/>
</dbReference>
<dbReference type="PANTHER" id="PTHR43042:SF3">
    <property type="entry name" value="RIBOSOMAL RNA LARGE SUBUNIT METHYLTRANSFERASE YWBD-RELATED"/>
    <property type="match status" value="1"/>
</dbReference>
<evidence type="ECO:0000313" key="6">
    <source>
        <dbReference type="EMBL" id="MBC1521972.1"/>
    </source>
</evidence>
<evidence type="ECO:0000256" key="2">
    <source>
        <dbReference type="ARBA" id="ARBA00022679"/>
    </source>
</evidence>
<protein>
    <submittedName>
        <fullName evidence="6">Class I SAM-dependent rRNA methyltransferase</fullName>
    </submittedName>
</protein>
<evidence type="ECO:0000313" key="7">
    <source>
        <dbReference type="Proteomes" id="UP000559885"/>
    </source>
</evidence>
<accession>A0A841ZRC0</accession>
<dbReference type="GO" id="GO:0003723">
    <property type="term" value="F:RNA binding"/>
    <property type="evidence" value="ECO:0007669"/>
    <property type="project" value="InterPro"/>
</dbReference>
<proteinExistence type="predicted"/>
<gene>
    <name evidence="6" type="ORF">HB912_09960</name>
</gene>
<dbReference type="AlphaFoldDB" id="A0A841ZRC0"/>
<dbReference type="Pfam" id="PF10672">
    <property type="entry name" value="Methyltrans_SAM"/>
    <property type="match status" value="1"/>
</dbReference>
<dbReference type="CDD" id="cd21153">
    <property type="entry name" value="PUA_RlmI"/>
    <property type="match status" value="1"/>
</dbReference>
<dbReference type="CDD" id="cd11572">
    <property type="entry name" value="RlmI_M_like"/>
    <property type="match status" value="1"/>
</dbReference>
<dbReference type="GO" id="GO:0032259">
    <property type="term" value="P:methylation"/>
    <property type="evidence" value="ECO:0007669"/>
    <property type="project" value="UniProtKB-KW"/>
</dbReference>
<feature type="domain" description="S-adenosylmethionine-dependent methyltransferase" evidence="4">
    <location>
        <begin position="192"/>
        <end position="355"/>
    </location>
</feature>
<dbReference type="InterPro" id="IPR015947">
    <property type="entry name" value="PUA-like_sf"/>
</dbReference>
<dbReference type="PROSITE" id="PS50890">
    <property type="entry name" value="PUA"/>
    <property type="match status" value="1"/>
</dbReference>
<dbReference type="GO" id="GO:0008168">
    <property type="term" value="F:methyltransferase activity"/>
    <property type="evidence" value="ECO:0007669"/>
    <property type="project" value="UniProtKB-KW"/>
</dbReference>
<dbReference type="InterPro" id="IPR019614">
    <property type="entry name" value="SAM-dep_methyl-trfase"/>
</dbReference>
<comment type="caution">
    <text evidence="6">The sequence shown here is derived from an EMBL/GenBank/DDBJ whole genome shotgun (WGS) entry which is preliminary data.</text>
</comment>
<evidence type="ECO:0000256" key="3">
    <source>
        <dbReference type="ARBA" id="ARBA00022691"/>
    </source>
</evidence>
<dbReference type="Pfam" id="PF17785">
    <property type="entry name" value="PUA_3"/>
    <property type="match status" value="1"/>
</dbReference>
<organism evidence="6 7">
    <name type="scientific">Listeria aquatica</name>
    <dbReference type="NCBI Taxonomy" id="1494960"/>
    <lineage>
        <taxon>Bacteria</taxon>
        <taxon>Bacillati</taxon>
        <taxon>Bacillota</taxon>
        <taxon>Bacilli</taxon>
        <taxon>Bacillales</taxon>
        <taxon>Listeriaceae</taxon>
        <taxon>Listeria</taxon>
    </lineage>
</organism>
<dbReference type="Gene3D" id="3.40.50.150">
    <property type="entry name" value="Vaccinia Virus protein VP39"/>
    <property type="match status" value="1"/>
</dbReference>
<dbReference type="Gene3D" id="2.30.130.10">
    <property type="entry name" value="PUA domain"/>
    <property type="match status" value="1"/>
</dbReference>
<name>A0A841ZRC0_9LIST</name>
<reference evidence="6 7" key="1">
    <citation type="submission" date="2020-03" db="EMBL/GenBank/DDBJ databases">
        <title>Soil Listeria distribution.</title>
        <authorList>
            <person name="Liao J."/>
            <person name="Wiedmann M."/>
        </authorList>
    </citation>
    <scope>NUCLEOTIDE SEQUENCE [LARGE SCALE GENOMIC DNA]</scope>
    <source>
        <strain evidence="6 7">FSL L7-1507</strain>
    </source>
</reference>
<dbReference type="PANTHER" id="PTHR43042">
    <property type="entry name" value="SAM-DEPENDENT METHYLTRANSFERASE"/>
    <property type="match status" value="1"/>
</dbReference>
<evidence type="ECO:0000259" key="4">
    <source>
        <dbReference type="Pfam" id="PF10672"/>
    </source>
</evidence>
<dbReference type="EMBL" id="JAARRM010000004">
    <property type="protein sequence ID" value="MBC1521972.1"/>
    <property type="molecule type" value="Genomic_DNA"/>
</dbReference>
<evidence type="ECO:0000259" key="5">
    <source>
        <dbReference type="Pfam" id="PF17785"/>
    </source>
</evidence>
<feature type="domain" description="RlmI-like PUA" evidence="5">
    <location>
        <begin position="17"/>
        <end position="79"/>
    </location>
</feature>
<dbReference type="SUPFAM" id="SSF88697">
    <property type="entry name" value="PUA domain-like"/>
    <property type="match status" value="1"/>
</dbReference>